<dbReference type="EMBL" id="JAMOKX010000001">
    <property type="protein sequence ID" value="MCL9818569.1"/>
    <property type="molecule type" value="Genomic_DNA"/>
</dbReference>
<dbReference type="Proteomes" id="UP001057522">
    <property type="component" value="Unassembled WGS sequence"/>
</dbReference>
<dbReference type="RefSeq" id="WP_250603043.1">
    <property type="nucleotide sequence ID" value="NZ_JAMOKX010000001.1"/>
</dbReference>
<keyword evidence="2" id="KW-1185">Reference proteome</keyword>
<proteinExistence type="predicted"/>
<sequence>MYDYSKYENATPKQLINALSLVEKRAKKLELQTKENNELFKFLNEKLKNSFNVKKRKKEYLPKEPTKATKEILAKNEPLPYKNFDDLLNAIDKEIKAENA</sequence>
<comment type="caution">
    <text evidence="1">The sequence shown here is derived from an EMBL/GenBank/DDBJ whole genome shotgun (WGS) entry which is preliminary data.</text>
</comment>
<accession>A0ABT0TRM7</accession>
<protein>
    <submittedName>
        <fullName evidence="1">Uncharacterized protein</fullName>
    </submittedName>
</protein>
<evidence type="ECO:0000313" key="2">
    <source>
        <dbReference type="Proteomes" id="UP001057522"/>
    </source>
</evidence>
<evidence type="ECO:0000313" key="1">
    <source>
        <dbReference type="EMBL" id="MCL9818569.1"/>
    </source>
</evidence>
<gene>
    <name evidence="1" type="ORF">NCR95_00020</name>
</gene>
<reference evidence="1" key="1">
    <citation type="submission" date="2022-06" db="EMBL/GenBank/DDBJ databases">
        <title>Helicobacter colisuis sp. nov.</title>
        <authorList>
            <person name="Papic B."/>
            <person name="Gruntar I."/>
        </authorList>
    </citation>
    <scope>NUCLEOTIDE SEQUENCE</scope>
    <source>
        <strain evidence="1">11154-15</strain>
    </source>
</reference>
<name>A0ABT0TRM7_9HELI</name>
<organism evidence="1 2">
    <name type="scientific">Helicobacter colisuis</name>
    <dbReference type="NCBI Taxonomy" id="2949739"/>
    <lineage>
        <taxon>Bacteria</taxon>
        <taxon>Pseudomonadati</taxon>
        <taxon>Campylobacterota</taxon>
        <taxon>Epsilonproteobacteria</taxon>
        <taxon>Campylobacterales</taxon>
        <taxon>Helicobacteraceae</taxon>
        <taxon>Helicobacter</taxon>
    </lineage>
</organism>